<name>A0A1F7X076_9BACT</name>
<dbReference type="PROSITE" id="PS51257">
    <property type="entry name" value="PROKAR_LIPOPROTEIN"/>
    <property type="match status" value="1"/>
</dbReference>
<reference evidence="1 2" key="1">
    <citation type="journal article" date="2016" name="Nat. Commun.">
        <title>Thousands of microbial genomes shed light on interconnected biogeochemical processes in an aquifer system.</title>
        <authorList>
            <person name="Anantharaman K."/>
            <person name="Brown C.T."/>
            <person name="Hug L.A."/>
            <person name="Sharon I."/>
            <person name="Castelle C.J."/>
            <person name="Probst A.J."/>
            <person name="Thomas B.C."/>
            <person name="Singh A."/>
            <person name="Wilkins M.J."/>
            <person name="Karaoz U."/>
            <person name="Brodie E.L."/>
            <person name="Williams K.H."/>
            <person name="Hubbard S.S."/>
            <person name="Banfield J.F."/>
        </authorList>
    </citation>
    <scope>NUCLEOTIDE SEQUENCE [LARGE SCALE GENOMIC DNA]</scope>
</reference>
<dbReference type="Proteomes" id="UP000178735">
    <property type="component" value="Unassembled WGS sequence"/>
</dbReference>
<evidence type="ECO:0000313" key="1">
    <source>
        <dbReference type="EMBL" id="OGM07705.1"/>
    </source>
</evidence>
<accession>A0A1F7X076</accession>
<evidence type="ECO:0000313" key="2">
    <source>
        <dbReference type="Proteomes" id="UP000178735"/>
    </source>
</evidence>
<gene>
    <name evidence="1" type="ORF">A2008_12020</name>
</gene>
<sequence>MRKTGNKQKEIFRKKLFTLIFSFALFFATGCIQEKLAEKALPPTAPTQHERWTCTVRAPIGTWKYKIGLNSKLVNNTWVTKEWDISSSVDPLLPATSVKVDPTYTAPATGEVTLYGNKTFRFYTDDAKKNLVSGEALTSSSLLFEPFNYNIGKDFFINQMVVRFYMVKSVYEGEYGPVTNAAVAGEFNQFGAGGERNRHEFKDDGVWPDKTANDGTWTVEVPVESTITYKYQIYLNPQWDAAAGKWVDDSYTTVYDMSNAKNEKEDMSGKSIITIK</sequence>
<dbReference type="NCBIfam" id="NF041940">
    <property type="entry name" value="choice_anch_X"/>
    <property type="match status" value="1"/>
</dbReference>
<dbReference type="EMBL" id="MGFH01000038">
    <property type="protein sequence ID" value="OGM07705.1"/>
    <property type="molecule type" value="Genomic_DNA"/>
</dbReference>
<protein>
    <submittedName>
        <fullName evidence="1">Uncharacterized protein</fullName>
    </submittedName>
</protein>
<proteinExistence type="predicted"/>
<dbReference type="AlphaFoldDB" id="A0A1F7X076"/>
<organism evidence="1 2">
    <name type="scientific">Candidatus Wallbacteria bacterium GWC2_49_35</name>
    <dbReference type="NCBI Taxonomy" id="1817813"/>
    <lineage>
        <taxon>Bacteria</taxon>
        <taxon>Candidatus Walliibacteriota</taxon>
    </lineage>
</organism>
<dbReference type="STRING" id="1817813.A2008_12020"/>
<comment type="caution">
    <text evidence="1">The sequence shown here is derived from an EMBL/GenBank/DDBJ whole genome shotgun (WGS) entry which is preliminary data.</text>
</comment>